<dbReference type="GO" id="GO:0016020">
    <property type="term" value="C:membrane"/>
    <property type="evidence" value="ECO:0007669"/>
    <property type="project" value="TreeGrafter"/>
</dbReference>
<dbReference type="PANTHER" id="PTHR11552:SF147">
    <property type="entry name" value="CHOLINE DEHYDROGENASE, MITOCHONDRIAL"/>
    <property type="match status" value="1"/>
</dbReference>
<evidence type="ECO:0000256" key="6">
    <source>
        <dbReference type="RuleBase" id="RU003968"/>
    </source>
</evidence>
<dbReference type="InterPro" id="IPR012132">
    <property type="entry name" value="GMC_OxRdtase"/>
</dbReference>
<dbReference type="Gene3D" id="3.30.560.10">
    <property type="entry name" value="Glucose Oxidase, domain 3"/>
    <property type="match status" value="1"/>
</dbReference>
<dbReference type="Pfam" id="PF05199">
    <property type="entry name" value="GMC_oxred_C"/>
    <property type="match status" value="1"/>
</dbReference>
<dbReference type="AlphaFoldDB" id="A0A0B8ZHU5"/>
<keyword evidence="10" id="KW-1185">Reference proteome</keyword>
<dbReference type="Proteomes" id="UP000031338">
    <property type="component" value="Unassembled WGS sequence"/>
</dbReference>
<dbReference type="InterPro" id="IPR036188">
    <property type="entry name" value="FAD/NAD-bd_sf"/>
</dbReference>
<evidence type="ECO:0000259" key="7">
    <source>
        <dbReference type="PROSITE" id="PS00623"/>
    </source>
</evidence>
<evidence type="ECO:0000259" key="8">
    <source>
        <dbReference type="PROSITE" id="PS00624"/>
    </source>
</evidence>
<dbReference type="RefSeq" id="WP_082013366.1">
    <property type="nucleotide sequence ID" value="NZ_JRVC01000011.1"/>
</dbReference>
<comment type="caution">
    <text evidence="9">The sequence shown here is derived from an EMBL/GenBank/DDBJ whole genome shotgun (WGS) entry which is preliminary data.</text>
</comment>
<proteinExistence type="inferred from homology"/>
<evidence type="ECO:0000313" key="9">
    <source>
        <dbReference type="EMBL" id="KHS45879.1"/>
    </source>
</evidence>
<dbReference type="EMBL" id="JRVC01000011">
    <property type="protein sequence ID" value="KHS45879.1"/>
    <property type="molecule type" value="Genomic_DNA"/>
</dbReference>
<protein>
    <submittedName>
        <fullName evidence="9">Choline dehydrogenase</fullName>
    </submittedName>
</protein>
<gene>
    <name evidence="9" type="ORF">NJ75_02486</name>
</gene>
<sequence length="544" mass="60206">MADYVIIGGGSSGGVIASRLSEDPDVTVCLLEAGGPGTSPLVSTPGAFGALIQDYRINTLNWRFNTDPSKALNDRRLYNPRGKMLGGSSGMNGMVYIRGDRSDFDHWAELGNDGWGYNDVLSYFRKAENNERGEDEFHGSSGPLHVSNGKREFDVYDAFIEAATGLDHQANPDFNGASQEGVGIYQFTVKDGKRASVKACYLDPVMGRRGNLRVEVHARVHRIRFEGNRAVAVEYSQDGQLKTIPCEKEVIVSGGAYNSPQLLMLSGIGPRDELEKHGIEVIHDIPGVGQNLHDHPDLMLIYQSKKRLGIALNVVGALKTVRDLFQYLTQRKSWLASPPTAAGGFLRSAPGQNRADCQVHVVPLAYRDHARDYKLMTKWGYAIILNIGRPKSRGWVALHDSNPESDPKMDLNLLSHPDDLKTLRNAFRVVQEILHSDRMKAMMKRPLYPDRYLETDEEIDAYIRAEANHAYHPVGTCKMGTDEMAVVDNRLRVHGLANIRVADASIMPSIVNGNTNATCIMIGEKAADMIRHDNMSSKNSIAEY</sequence>
<reference evidence="9 10" key="1">
    <citation type="submission" date="2014-10" db="EMBL/GenBank/DDBJ databases">
        <title>Draft genome sequence of Novosphingobium subterraneum DSM 12447.</title>
        <authorList>
            <person name="Gan H.M."/>
            <person name="Gan H.Y."/>
            <person name="Savka M.A."/>
        </authorList>
    </citation>
    <scope>NUCLEOTIDE SEQUENCE [LARGE SCALE GENOMIC DNA]</scope>
    <source>
        <strain evidence="9 10">DSM 12447</strain>
    </source>
</reference>
<feature type="binding site" evidence="5">
    <location>
        <position position="220"/>
    </location>
    <ligand>
        <name>FAD</name>
        <dbReference type="ChEBI" id="CHEBI:57692"/>
    </ligand>
</feature>
<dbReference type="PANTHER" id="PTHR11552">
    <property type="entry name" value="GLUCOSE-METHANOL-CHOLINE GMC OXIDOREDUCTASE"/>
    <property type="match status" value="1"/>
</dbReference>
<feature type="domain" description="Glucose-methanol-choline oxidoreductase N-terminal" evidence="7">
    <location>
        <begin position="82"/>
        <end position="105"/>
    </location>
</feature>
<dbReference type="SUPFAM" id="SSF54373">
    <property type="entry name" value="FAD-linked reductases, C-terminal domain"/>
    <property type="match status" value="1"/>
</dbReference>
<dbReference type="Pfam" id="PF00732">
    <property type="entry name" value="GMC_oxred_N"/>
    <property type="match status" value="1"/>
</dbReference>
<dbReference type="PIRSF" id="PIRSF000137">
    <property type="entry name" value="Alcohol_oxidase"/>
    <property type="match status" value="1"/>
</dbReference>
<dbReference type="GO" id="GO:0008812">
    <property type="term" value="F:choline dehydrogenase activity"/>
    <property type="evidence" value="ECO:0007669"/>
    <property type="project" value="TreeGrafter"/>
</dbReference>
<dbReference type="PROSITE" id="PS00624">
    <property type="entry name" value="GMC_OXRED_2"/>
    <property type="match status" value="1"/>
</dbReference>
<keyword evidence="3 6" id="KW-0285">Flavoprotein</keyword>
<comment type="similarity">
    <text evidence="2 6">Belongs to the GMC oxidoreductase family.</text>
</comment>
<dbReference type="InterPro" id="IPR000172">
    <property type="entry name" value="GMC_OxRdtase_N"/>
</dbReference>
<evidence type="ECO:0000313" key="10">
    <source>
        <dbReference type="Proteomes" id="UP000031338"/>
    </source>
</evidence>
<dbReference type="STRING" id="48936.NJ75_02486"/>
<evidence type="ECO:0000256" key="1">
    <source>
        <dbReference type="ARBA" id="ARBA00001974"/>
    </source>
</evidence>
<evidence type="ECO:0000256" key="5">
    <source>
        <dbReference type="PIRSR" id="PIRSR000137-2"/>
    </source>
</evidence>
<dbReference type="PROSITE" id="PS00623">
    <property type="entry name" value="GMC_OXRED_1"/>
    <property type="match status" value="1"/>
</dbReference>
<name>A0A0B8ZHU5_9SPHN</name>
<organism evidence="9 10">
    <name type="scientific">Novosphingobium subterraneum</name>
    <dbReference type="NCBI Taxonomy" id="48936"/>
    <lineage>
        <taxon>Bacteria</taxon>
        <taxon>Pseudomonadati</taxon>
        <taxon>Pseudomonadota</taxon>
        <taxon>Alphaproteobacteria</taxon>
        <taxon>Sphingomonadales</taxon>
        <taxon>Sphingomonadaceae</taxon>
        <taxon>Novosphingobium</taxon>
    </lineage>
</organism>
<dbReference type="GO" id="GO:0019285">
    <property type="term" value="P:glycine betaine biosynthetic process from choline"/>
    <property type="evidence" value="ECO:0007669"/>
    <property type="project" value="TreeGrafter"/>
</dbReference>
<dbReference type="InterPro" id="IPR007867">
    <property type="entry name" value="GMC_OxRtase_C"/>
</dbReference>
<evidence type="ECO:0000256" key="2">
    <source>
        <dbReference type="ARBA" id="ARBA00010790"/>
    </source>
</evidence>
<accession>A0A0B8ZHU5</accession>
<keyword evidence="4 5" id="KW-0274">FAD</keyword>
<dbReference type="SUPFAM" id="SSF51905">
    <property type="entry name" value="FAD/NAD(P)-binding domain"/>
    <property type="match status" value="1"/>
</dbReference>
<dbReference type="GO" id="GO:0050660">
    <property type="term" value="F:flavin adenine dinucleotide binding"/>
    <property type="evidence" value="ECO:0007669"/>
    <property type="project" value="InterPro"/>
</dbReference>
<feature type="domain" description="Glucose-methanol-choline oxidoreductase N-terminal" evidence="8">
    <location>
        <begin position="255"/>
        <end position="269"/>
    </location>
</feature>
<evidence type="ECO:0000256" key="4">
    <source>
        <dbReference type="ARBA" id="ARBA00022827"/>
    </source>
</evidence>
<comment type="cofactor">
    <cofactor evidence="1 5">
        <name>FAD</name>
        <dbReference type="ChEBI" id="CHEBI:57692"/>
    </cofactor>
</comment>
<evidence type="ECO:0000256" key="3">
    <source>
        <dbReference type="ARBA" id="ARBA00022630"/>
    </source>
</evidence>
<feature type="binding site" evidence="5">
    <location>
        <begin position="92"/>
        <end position="95"/>
    </location>
    <ligand>
        <name>FAD</name>
        <dbReference type="ChEBI" id="CHEBI:57692"/>
    </ligand>
</feature>
<dbReference type="Gene3D" id="3.50.50.60">
    <property type="entry name" value="FAD/NAD(P)-binding domain"/>
    <property type="match status" value="1"/>
</dbReference>
<dbReference type="PATRIC" id="fig|48936.3.peg.2492"/>